<dbReference type="EMBL" id="KV744942">
    <property type="protein sequence ID" value="OCK80875.1"/>
    <property type="molecule type" value="Genomic_DNA"/>
</dbReference>
<evidence type="ECO:0000313" key="2">
    <source>
        <dbReference type="Proteomes" id="UP000250266"/>
    </source>
</evidence>
<reference evidence="1 2" key="1">
    <citation type="journal article" date="2016" name="Nat. Commun.">
        <title>Ectomycorrhizal ecology is imprinted in the genome of the dominant symbiotic fungus Cenococcum geophilum.</title>
        <authorList>
            <consortium name="DOE Joint Genome Institute"/>
            <person name="Peter M."/>
            <person name="Kohler A."/>
            <person name="Ohm R.A."/>
            <person name="Kuo A."/>
            <person name="Krutzmann J."/>
            <person name="Morin E."/>
            <person name="Arend M."/>
            <person name="Barry K.W."/>
            <person name="Binder M."/>
            <person name="Choi C."/>
            <person name="Clum A."/>
            <person name="Copeland A."/>
            <person name="Grisel N."/>
            <person name="Haridas S."/>
            <person name="Kipfer T."/>
            <person name="LaButti K."/>
            <person name="Lindquist E."/>
            <person name="Lipzen A."/>
            <person name="Maire R."/>
            <person name="Meier B."/>
            <person name="Mihaltcheva S."/>
            <person name="Molinier V."/>
            <person name="Murat C."/>
            <person name="Poggeler S."/>
            <person name="Quandt C.A."/>
            <person name="Sperisen C."/>
            <person name="Tritt A."/>
            <person name="Tisserant E."/>
            <person name="Crous P.W."/>
            <person name="Henrissat B."/>
            <person name="Nehls U."/>
            <person name="Egli S."/>
            <person name="Spatafora J.W."/>
            <person name="Grigoriev I.V."/>
            <person name="Martin F.M."/>
        </authorList>
    </citation>
    <scope>NUCLEOTIDE SEQUENCE [LARGE SCALE GENOMIC DNA]</scope>
    <source>
        <strain evidence="1 2">CBS 459.81</strain>
    </source>
</reference>
<proteinExistence type="predicted"/>
<accession>A0A8E2EBD3</accession>
<keyword evidence="2" id="KW-1185">Reference proteome</keyword>
<dbReference type="Proteomes" id="UP000250266">
    <property type="component" value="Unassembled WGS sequence"/>
</dbReference>
<organism evidence="1 2">
    <name type="scientific">Lepidopterella palustris CBS 459.81</name>
    <dbReference type="NCBI Taxonomy" id="1314670"/>
    <lineage>
        <taxon>Eukaryota</taxon>
        <taxon>Fungi</taxon>
        <taxon>Dikarya</taxon>
        <taxon>Ascomycota</taxon>
        <taxon>Pezizomycotina</taxon>
        <taxon>Dothideomycetes</taxon>
        <taxon>Pleosporomycetidae</taxon>
        <taxon>Mytilinidiales</taxon>
        <taxon>Argynnaceae</taxon>
        <taxon>Lepidopterella</taxon>
    </lineage>
</organism>
<evidence type="ECO:0000313" key="1">
    <source>
        <dbReference type="EMBL" id="OCK80875.1"/>
    </source>
</evidence>
<protein>
    <submittedName>
        <fullName evidence="1">Uncharacterized protein</fullName>
    </submittedName>
</protein>
<sequence>MFDDVDFPLGHVWAWPCKLHSCPDYGKLWRLQKATFVLHLQERGSTYVHSNDTILATDTVADTE</sequence>
<name>A0A8E2EBD3_9PEZI</name>
<dbReference type="OrthoDB" id="4936034at2759"/>
<dbReference type="AlphaFoldDB" id="A0A8E2EBD3"/>
<gene>
    <name evidence="1" type="ORF">K432DRAFT_296795</name>
</gene>